<comment type="similarity">
    <text evidence="10">Belongs to the PlsX family.</text>
</comment>
<evidence type="ECO:0000256" key="5">
    <source>
        <dbReference type="ARBA" id="ARBA00023098"/>
    </source>
</evidence>
<comment type="function">
    <text evidence="10">Catalyzes the reversible formation of acyl-phosphate (acyl-PO(4)) from acyl-[acyl-carrier-protein] (acyl-ACP). This enzyme utilizes acyl-ACP as fatty acyl donor, but not acyl-CoA.</text>
</comment>
<dbReference type="OrthoDB" id="9806408at2"/>
<dbReference type="RefSeq" id="WP_025734115.1">
    <property type="nucleotide sequence ID" value="NZ_CP024963.1"/>
</dbReference>
<evidence type="ECO:0000256" key="4">
    <source>
        <dbReference type="ARBA" id="ARBA00022679"/>
    </source>
</evidence>
<dbReference type="PANTHER" id="PTHR30100:SF1">
    <property type="entry name" value="PHOSPHATE ACYLTRANSFERASE"/>
    <property type="match status" value="1"/>
</dbReference>
<accession>A0A2K8NTJ2</accession>
<evidence type="ECO:0000256" key="3">
    <source>
        <dbReference type="ARBA" id="ARBA00022516"/>
    </source>
</evidence>
<evidence type="ECO:0000256" key="10">
    <source>
        <dbReference type="HAMAP-Rule" id="MF_00019"/>
    </source>
</evidence>
<dbReference type="Proteomes" id="UP000232063">
    <property type="component" value="Chromosome"/>
</dbReference>
<dbReference type="HAMAP" id="MF_00019">
    <property type="entry name" value="PlsX"/>
    <property type="match status" value="1"/>
</dbReference>
<dbReference type="UniPathway" id="UPA00085"/>
<dbReference type="SUPFAM" id="SSF53659">
    <property type="entry name" value="Isocitrate/Isopropylmalate dehydrogenase-like"/>
    <property type="match status" value="1"/>
</dbReference>
<evidence type="ECO:0000256" key="8">
    <source>
        <dbReference type="ARBA" id="ARBA00024069"/>
    </source>
</evidence>
<comment type="pathway">
    <text evidence="10">Lipid metabolism; phospholipid metabolism.</text>
</comment>
<keyword evidence="12" id="KW-1185">Reference proteome</keyword>
<organism evidence="11 12">
    <name type="scientific">Williamsoniiplasma luminosum</name>
    <dbReference type="NCBI Taxonomy" id="214888"/>
    <lineage>
        <taxon>Bacteria</taxon>
        <taxon>Bacillati</taxon>
        <taxon>Mycoplasmatota</taxon>
        <taxon>Mollicutes</taxon>
        <taxon>Entomoplasmatales</taxon>
        <taxon>Williamsoniiplasma</taxon>
    </lineage>
</organism>
<evidence type="ECO:0000313" key="11">
    <source>
        <dbReference type="EMBL" id="ATZ17087.1"/>
    </source>
</evidence>
<dbReference type="InterPro" id="IPR003664">
    <property type="entry name" value="FA_synthesis"/>
</dbReference>
<gene>
    <name evidence="10 11" type="primary">plsX</name>
    <name evidence="11" type="ORF">ELUMI_v1c03620</name>
</gene>
<dbReference type="GO" id="GO:0008654">
    <property type="term" value="P:phospholipid biosynthetic process"/>
    <property type="evidence" value="ECO:0007669"/>
    <property type="project" value="UniProtKB-KW"/>
</dbReference>
<keyword evidence="4 10" id="KW-0808">Transferase</keyword>
<dbReference type="InterPro" id="IPR012281">
    <property type="entry name" value="Phospholipid_synth_PlsX-like"/>
</dbReference>
<comment type="subunit">
    <text evidence="9 10">Homodimer. Probably interacts with PlsY.</text>
</comment>
<protein>
    <recommendedName>
        <fullName evidence="8 10">Phosphate acyltransferase</fullName>
        <ecNumber evidence="8 10">2.3.1.274</ecNumber>
    </recommendedName>
    <alternativeName>
        <fullName evidence="10">Acyl-ACP phosphotransacylase</fullName>
    </alternativeName>
    <alternativeName>
        <fullName evidence="10">Acyl-[acyl-carrier-protein]--phosphate acyltransferase</fullName>
    </alternativeName>
    <alternativeName>
        <fullName evidence="10">Phosphate-acyl-ACP acyltransferase</fullName>
    </alternativeName>
</protein>
<dbReference type="AlphaFoldDB" id="A0A2K8NTJ2"/>
<dbReference type="GO" id="GO:0005737">
    <property type="term" value="C:cytoplasm"/>
    <property type="evidence" value="ECO:0007669"/>
    <property type="project" value="UniProtKB-SubCell"/>
</dbReference>
<keyword evidence="3 10" id="KW-0444">Lipid biosynthesis</keyword>
<dbReference type="KEGG" id="elj:ELUMI_v1c03620"/>
<dbReference type="Gene3D" id="3.40.718.10">
    <property type="entry name" value="Isopropylmalate Dehydrogenase"/>
    <property type="match status" value="1"/>
</dbReference>
<keyword evidence="6 10" id="KW-0594">Phospholipid biosynthesis</keyword>
<keyword evidence="2 10" id="KW-0963">Cytoplasm</keyword>
<proteinExistence type="inferred from homology"/>
<evidence type="ECO:0000313" key="12">
    <source>
        <dbReference type="Proteomes" id="UP000232063"/>
    </source>
</evidence>
<dbReference type="GO" id="GO:0006633">
    <property type="term" value="P:fatty acid biosynthetic process"/>
    <property type="evidence" value="ECO:0007669"/>
    <property type="project" value="UniProtKB-UniRule"/>
</dbReference>
<name>A0A2K8NTJ2_9MOLU</name>
<dbReference type="Pfam" id="PF02504">
    <property type="entry name" value="FA_synthesis"/>
    <property type="match status" value="1"/>
</dbReference>
<reference evidence="11 12" key="1">
    <citation type="submission" date="2017-11" db="EMBL/GenBank/DDBJ databases">
        <title>Genome sequence of Entomoplasma luminosum PIMN-1 (ATCC 49195).</title>
        <authorList>
            <person name="Lo W.-S."/>
            <person name="Gasparich G.E."/>
            <person name="Kuo C.-H."/>
        </authorList>
    </citation>
    <scope>NUCLEOTIDE SEQUENCE [LARGE SCALE GENOMIC DNA]</scope>
    <source>
        <strain evidence="11 12">PIMN-1</strain>
    </source>
</reference>
<evidence type="ECO:0000256" key="7">
    <source>
        <dbReference type="ARBA" id="ARBA00023264"/>
    </source>
</evidence>
<comment type="catalytic activity">
    <reaction evidence="1 10">
        <text>a fatty acyl-[ACP] + phosphate = an acyl phosphate + holo-[ACP]</text>
        <dbReference type="Rhea" id="RHEA:42292"/>
        <dbReference type="Rhea" id="RHEA-COMP:9685"/>
        <dbReference type="Rhea" id="RHEA-COMP:14125"/>
        <dbReference type="ChEBI" id="CHEBI:43474"/>
        <dbReference type="ChEBI" id="CHEBI:59918"/>
        <dbReference type="ChEBI" id="CHEBI:64479"/>
        <dbReference type="ChEBI" id="CHEBI:138651"/>
        <dbReference type="EC" id="2.3.1.274"/>
    </reaction>
</comment>
<dbReference type="GO" id="GO:0043811">
    <property type="term" value="F:phosphate:acyl-[acyl carrier protein] acyltransferase activity"/>
    <property type="evidence" value="ECO:0007669"/>
    <property type="project" value="UniProtKB-UniRule"/>
</dbReference>
<keyword evidence="7 10" id="KW-1208">Phospholipid metabolism</keyword>
<evidence type="ECO:0000256" key="1">
    <source>
        <dbReference type="ARBA" id="ARBA00001232"/>
    </source>
</evidence>
<dbReference type="NCBIfam" id="TIGR00182">
    <property type="entry name" value="plsX"/>
    <property type="match status" value="1"/>
</dbReference>
<evidence type="ECO:0000256" key="6">
    <source>
        <dbReference type="ARBA" id="ARBA00023209"/>
    </source>
</evidence>
<evidence type="ECO:0000256" key="2">
    <source>
        <dbReference type="ARBA" id="ARBA00022490"/>
    </source>
</evidence>
<dbReference type="EMBL" id="CP024963">
    <property type="protein sequence ID" value="ATZ17087.1"/>
    <property type="molecule type" value="Genomic_DNA"/>
</dbReference>
<dbReference type="PANTHER" id="PTHR30100">
    <property type="entry name" value="FATTY ACID/PHOSPHOLIPID SYNTHESIS PROTEIN PLSX"/>
    <property type="match status" value="1"/>
</dbReference>
<dbReference type="EC" id="2.3.1.274" evidence="8 10"/>
<evidence type="ECO:0000256" key="9">
    <source>
        <dbReference type="ARBA" id="ARBA00046608"/>
    </source>
</evidence>
<keyword evidence="11" id="KW-0012">Acyltransferase</keyword>
<comment type="subcellular location">
    <subcellularLocation>
        <location evidence="10">Cytoplasm</location>
    </subcellularLocation>
    <text evidence="10">Associated with the membrane possibly through PlsY.</text>
</comment>
<sequence>MYKIAFDVMGSDLGPKIAVQAAIKFLENKKDLIIVFVGDKNQIEAAINETGNVSTTQYEIFPTTEFIDMHGSILDVKRKKDASLVRALELVQTKKVDGMLTGGHSGAFLAGSHFILGELDGIIRPGFMPTFPTMVKDRVTLFLDAGANNDNTPEDLHNYAKLASTYSKTVLGVKNPEIGLLNVGTEKGKGRELQKLTEKLLDEDKHLNFKGNIEAREMLTGTVDIMVTDGFTGNVALKAMEGTSKILLSAIKANVMKSFMAKIGALFMKNVFKEVKTTFDYKEHAGAILIGANGIVFKAHGSNDIQGFVSTLRMTYDAVQNDVLNKMKKEMAIK</sequence>
<dbReference type="PIRSF" id="PIRSF002465">
    <property type="entry name" value="Phsphlp_syn_PlsX"/>
    <property type="match status" value="1"/>
</dbReference>
<keyword evidence="5 10" id="KW-0443">Lipid metabolism</keyword>